<dbReference type="EMBL" id="MCFL01000058">
    <property type="protein sequence ID" value="ORZ31575.1"/>
    <property type="molecule type" value="Genomic_DNA"/>
</dbReference>
<evidence type="ECO:0000313" key="1">
    <source>
        <dbReference type="EMBL" id="ORZ31575.1"/>
    </source>
</evidence>
<sequence>MAVCTRLAISKSVKYESRSAVALFAASCNRCLSLVMRSTPSRTCTETSADLPSMPAMALTRDSGVMAATTAGL</sequence>
<name>A0A1Y2HAP8_9FUNG</name>
<protein>
    <submittedName>
        <fullName evidence="1">Uncharacterized protein</fullName>
    </submittedName>
</protein>
<keyword evidence="2" id="KW-1185">Reference proteome</keyword>
<reference evidence="1 2" key="1">
    <citation type="submission" date="2016-07" db="EMBL/GenBank/DDBJ databases">
        <title>Pervasive Adenine N6-methylation of Active Genes in Fungi.</title>
        <authorList>
            <consortium name="DOE Joint Genome Institute"/>
            <person name="Mondo S.J."/>
            <person name="Dannebaum R.O."/>
            <person name="Kuo R.C."/>
            <person name="Labutti K."/>
            <person name="Haridas S."/>
            <person name="Kuo A."/>
            <person name="Salamov A."/>
            <person name="Ahrendt S.R."/>
            <person name="Lipzen A."/>
            <person name="Sullivan W."/>
            <person name="Andreopoulos W.B."/>
            <person name="Clum A."/>
            <person name="Lindquist E."/>
            <person name="Daum C."/>
            <person name="Ramamoorthy G.K."/>
            <person name="Gryganskyi A."/>
            <person name="Culley D."/>
            <person name="Magnuson J.K."/>
            <person name="James T.Y."/>
            <person name="O'Malley M.A."/>
            <person name="Stajich J.E."/>
            <person name="Spatafora J.W."/>
            <person name="Visel A."/>
            <person name="Grigoriev I.V."/>
        </authorList>
    </citation>
    <scope>NUCLEOTIDE SEQUENCE [LARGE SCALE GENOMIC DNA]</scope>
    <source>
        <strain evidence="1 2">PL171</strain>
    </source>
</reference>
<evidence type="ECO:0000313" key="2">
    <source>
        <dbReference type="Proteomes" id="UP000193411"/>
    </source>
</evidence>
<dbReference type="AlphaFoldDB" id="A0A1Y2HAP8"/>
<organism evidence="1 2">
    <name type="scientific">Catenaria anguillulae PL171</name>
    <dbReference type="NCBI Taxonomy" id="765915"/>
    <lineage>
        <taxon>Eukaryota</taxon>
        <taxon>Fungi</taxon>
        <taxon>Fungi incertae sedis</taxon>
        <taxon>Blastocladiomycota</taxon>
        <taxon>Blastocladiomycetes</taxon>
        <taxon>Blastocladiales</taxon>
        <taxon>Catenariaceae</taxon>
        <taxon>Catenaria</taxon>
    </lineage>
</organism>
<gene>
    <name evidence="1" type="ORF">BCR44DRAFT_1442041</name>
</gene>
<dbReference type="Proteomes" id="UP000193411">
    <property type="component" value="Unassembled WGS sequence"/>
</dbReference>
<comment type="caution">
    <text evidence="1">The sequence shown here is derived from an EMBL/GenBank/DDBJ whole genome shotgun (WGS) entry which is preliminary data.</text>
</comment>
<accession>A0A1Y2HAP8</accession>
<proteinExistence type="predicted"/>